<dbReference type="SUPFAM" id="SSF53474">
    <property type="entry name" value="alpha/beta-Hydrolases"/>
    <property type="match status" value="1"/>
</dbReference>
<sequence length="530" mass="59747">MAVYSEEDWSLMRIDHSGHFTIFRMQKPPVGELRFQEPQPVEKWTGLLNTTDKKKISHQFNPPFSEDPRQTEDCLVLNVYTPVKPSKCEGETLPVLVWIHGGIFYNGNAGREVFGPDYFINEDIIVVTMNYRFGPFGFLSTEDSVIPANAGLKDQQLALKWVQNNIGVFGGDPSKVTIMGQGYGGFSVGYQILDKKSEGLFRGGIIQSGSPLTCFALQKYPKYVTYELGSRISKEIDHTKSSKQLLEVLQSASPEDIKKNALFELPADKLNCMKHSSGAWSPAKEDESFENALVTGMNHENIKNGNSNKIPLLIGINSEEVLTFGIVGLDSLGEMYDDNITTMITGNLNIKDENKKPAATKLKDLYTNGNLKDDIPAVISYGSDTIFTTPIARHAYLQSKYTDVYFYQFSYKGKLGQMEITYKGAEGVGHAEELKYLFRDSSNADLNKFPEEDVKTHQRMIDLWTQFIKYMNPTKNPSELTNNLSWPKVTQENFAYLDINSDLTVAVGPKKYKDFSEIYAEYADEKLDTY</sequence>
<dbReference type="Pfam" id="PF00135">
    <property type="entry name" value="COesterase"/>
    <property type="match status" value="1"/>
</dbReference>
<dbReference type="PANTHER" id="PTHR11559">
    <property type="entry name" value="CARBOXYLESTERASE"/>
    <property type="match status" value="1"/>
</dbReference>
<organism evidence="3">
    <name type="scientific">Leptinotarsa decemlineata</name>
    <name type="common">Colorado potato beetle</name>
    <name type="synonym">Doryphora decemlineata</name>
    <dbReference type="NCBI Taxonomy" id="7539"/>
    <lineage>
        <taxon>Eukaryota</taxon>
        <taxon>Metazoa</taxon>
        <taxon>Ecdysozoa</taxon>
        <taxon>Arthropoda</taxon>
        <taxon>Hexapoda</taxon>
        <taxon>Insecta</taxon>
        <taxon>Pterygota</taxon>
        <taxon>Neoptera</taxon>
        <taxon>Endopterygota</taxon>
        <taxon>Coleoptera</taxon>
        <taxon>Polyphaga</taxon>
        <taxon>Cucujiformia</taxon>
        <taxon>Chrysomeloidea</taxon>
        <taxon>Chrysomelidae</taxon>
        <taxon>Chrysomelinae</taxon>
        <taxon>Doryphorini</taxon>
        <taxon>Leptinotarsa</taxon>
    </lineage>
</organism>
<evidence type="ECO:0000259" key="2">
    <source>
        <dbReference type="Pfam" id="PF00135"/>
    </source>
</evidence>
<reference evidence="3" key="1">
    <citation type="submission" date="2014-07" db="EMBL/GenBank/DDBJ databases">
        <title>Identification of esterase genes and their expression profiles in several pesticides treated Colorado potato beetle, Leptinotarsa decemlineata.</title>
        <authorList>
            <person name="Lv F."/>
            <person name="Fu K."/>
        </authorList>
    </citation>
    <scope>NUCLEOTIDE SEQUENCE</scope>
</reference>
<dbReference type="InterPro" id="IPR050309">
    <property type="entry name" value="Type-B_Carboxylest/Lipase"/>
</dbReference>
<accession>A0A0A7EP39</accession>
<protein>
    <submittedName>
        <fullName evidence="3">Esterase</fullName>
    </submittedName>
</protein>
<dbReference type="InterPro" id="IPR002018">
    <property type="entry name" value="CarbesteraseB"/>
</dbReference>
<dbReference type="EMBL" id="KM220576">
    <property type="protein sequence ID" value="AIY68367.1"/>
    <property type="molecule type" value="mRNA"/>
</dbReference>
<evidence type="ECO:0000313" key="3">
    <source>
        <dbReference type="EMBL" id="AIY68367.1"/>
    </source>
</evidence>
<name>A0A0A7EP39_LEPDE</name>
<dbReference type="InterPro" id="IPR029058">
    <property type="entry name" value="AB_hydrolase_fold"/>
</dbReference>
<evidence type="ECO:0000256" key="1">
    <source>
        <dbReference type="ARBA" id="ARBA00023180"/>
    </source>
</evidence>
<dbReference type="Gene3D" id="3.40.50.1820">
    <property type="entry name" value="alpha/beta hydrolase"/>
    <property type="match status" value="1"/>
</dbReference>
<dbReference type="AlphaFoldDB" id="A0A0A7EP39"/>
<dbReference type="ESTHER" id="lepde-a0a0a7ep39">
    <property type="family name" value="Carb_B_Arthropoda"/>
</dbReference>
<proteinExistence type="evidence at transcript level"/>
<dbReference type="OrthoDB" id="408631at2759"/>
<keyword evidence="1" id="KW-0325">Glycoprotein</keyword>
<feature type="domain" description="Carboxylesterase type B" evidence="2">
    <location>
        <begin position="27"/>
        <end position="506"/>
    </location>
</feature>